<feature type="transmembrane region" description="Helical" evidence="7">
    <location>
        <begin position="157"/>
        <end position="180"/>
    </location>
</feature>
<dbReference type="PANTHER" id="PTHR23517:SF13">
    <property type="entry name" value="MAJOR FACILITATOR SUPERFAMILY MFS_1"/>
    <property type="match status" value="1"/>
</dbReference>
<keyword evidence="6 7" id="KW-0472">Membrane</keyword>
<accession>A0ABQ2EX73</accession>
<evidence type="ECO:0000256" key="4">
    <source>
        <dbReference type="ARBA" id="ARBA00022692"/>
    </source>
</evidence>
<gene>
    <name evidence="9" type="ORF">GCM10011583_73310</name>
</gene>
<name>A0ABQ2EX73_9ACTN</name>
<evidence type="ECO:0000256" key="5">
    <source>
        <dbReference type="ARBA" id="ARBA00022989"/>
    </source>
</evidence>
<keyword evidence="5 7" id="KW-1133">Transmembrane helix</keyword>
<protein>
    <submittedName>
        <fullName evidence="9">MFS transporter</fullName>
    </submittedName>
</protein>
<evidence type="ECO:0000256" key="6">
    <source>
        <dbReference type="ARBA" id="ARBA00023136"/>
    </source>
</evidence>
<feature type="transmembrane region" description="Helical" evidence="7">
    <location>
        <begin position="226"/>
        <end position="248"/>
    </location>
</feature>
<keyword evidence="4 7" id="KW-0812">Transmembrane</keyword>
<feature type="transmembrane region" description="Helical" evidence="7">
    <location>
        <begin position="317"/>
        <end position="336"/>
    </location>
</feature>
<feature type="transmembrane region" description="Helical" evidence="7">
    <location>
        <begin position="116"/>
        <end position="137"/>
    </location>
</feature>
<dbReference type="InterPro" id="IPR050171">
    <property type="entry name" value="MFS_Transporters"/>
</dbReference>
<dbReference type="PROSITE" id="PS50850">
    <property type="entry name" value="MFS"/>
    <property type="match status" value="1"/>
</dbReference>
<dbReference type="InterPro" id="IPR020846">
    <property type="entry name" value="MFS_dom"/>
</dbReference>
<feature type="transmembrane region" description="Helical" evidence="7">
    <location>
        <begin position="91"/>
        <end position="110"/>
    </location>
</feature>
<feature type="transmembrane region" description="Helical" evidence="7">
    <location>
        <begin position="356"/>
        <end position="377"/>
    </location>
</feature>
<organism evidence="9 10">
    <name type="scientific">Streptomyces camponoticapitis</name>
    <dbReference type="NCBI Taxonomy" id="1616125"/>
    <lineage>
        <taxon>Bacteria</taxon>
        <taxon>Bacillati</taxon>
        <taxon>Actinomycetota</taxon>
        <taxon>Actinomycetes</taxon>
        <taxon>Kitasatosporales</taxon>
        <taxon>Streptomycetaceae</taxon>
        <taxon>Streptomyces</taxon>
    </lineage>
</organism>
<feature type="transmembrane region" description="Helical" evidence="7">
    <location>
        <begin position="26"/>
        <end position="50"/>
    </location>
</feature>
<comment type="subcellular location">
    <subcellularLocation>
        <location evidence="1">Cell membrane</location>
        <topology evidence="1">Multi-pass membrane protein</topology>
    </subcellularLocation>
</comment>
<feature type="transmembrane region" description="Helical" evidence="7">
    <location>
        <begin position="186"/>
        <end position="205"/>
    </location>
</feature>
<evidence type="ECO:0000256" key="2">
    <source>
        <dbReference type="ARBA" id="ARBA00022448"/>
    </source>
</evidence>
<dbReference type="InterPro" id="IPR011701">
    <property type="entry name" value="MFS"/>
</dbReference>
<feature type="domain" description="Major facilitator superfamily (MFS) profile" evidence="8">
    <location>
        <begin position="1"/>
        <end position="409"/>
    </location>
</feature>
<feature type="transmembrane region" description="Helical" evidence="7">
    <location>
        <begin position="383"/>
        <end position="402"/>
    </location>
</feature>
<dbReference type="Proteomes" id="UP000660265">
    <property type="component" value="Unassembled WGS sequence"/>
</dbReference>
<dbReference type="EMBL" id="BMMV01000042">
    <property type="protein sequence ID" value="GGK30775.1"/>
    <property type="molecule type" value="Genomic_DNA"/>
</dbReference>
<reference evidence="10" key="1">
    <citation type="journal article" date="2019" name="Int. J. Syst. Evol. Microbiol.">
        <title>The Global Catalogue of Microorganisms (GCM) 10K type strain sequencing project: providing services to taxonomists for standard genome sequencing and annotation.</title>
        <authorList>
            <consortium name="The Broad Institute Genomics Platform"/>
            <consortium name="The Broad Institute Genome Sequencing Center for Infectious Disease"/>
            <person name="Wu L."/>
            <person name="Ma J."/>
        </authorList>
    </citation>
    <scope>NUCLEOTIDE SEQUENCE [LARGE SCALE GENOMIC DNA]</scope>
    <source>
        <strain evidence="10">CGMCC 4.7275</strain>
    </source>
</reference>
<feature type="transmembrane region" description="Helical" evidence="7">
    <location>
        <begin position="260"/>
        <end position="282"/>
    </location>
</feature>
<dbReference type="Gene3D" id="1.20.1250.20">
    <property type="entry name" value="MFS general substrate transporter like domains"/>
    <property type="match status" value="1"/>
</dbReference>
<dbReference type="InterPro" id="IPR036259">
    <property type="entry name" value="MFS_trans_sf"/>
</dbReference>
<dbReference type="SUPFAM" id="SSF103473">
    <property type="entry name" value="MFS general substrate transporter"/>
    <property type="match status" value="1"/>
</dbReference>
<dbReference type="Pfam" id="PF07690">
    <property type="entry name" value="MFS_1"/>
    <property type="match status" value="1"/>
</dbReference>
<comment type="caution">
    <text evidence="9">The sequence shown here is derived from an EMBL/GenBank/DDBJ whole genome shotgun (WGS) entry which is preliminary data.</text>
</comment>
<feature type="transmembrane region" description="Helical" evidence="7">
    <location>
        <begin position="56"/>
        <end position="79"/>
    </location>
</feature>
<sequence length="414" mass="41416">MSSLLYNRSGGALNEPSGGIAPARSFWTVAIALGALMAFGTVPTPLWPLFAGRDGFGSTMVTVAFAAMVVGAAVGFLLLGHLSDRLGRRRIIVPALLTSALAALLLVTWHGVTGLLVARVVTGIGTGLMASTATAYLSDLYSRAHPKRTGSPRPGLVAAVANLGGLSLGPLVAGALAQWAPAPLTTPFVLFGVVLVALAALVLTGPETVDRQKAGESAARFGLRPGGGAVFAAAAGIGFFAFAVMGFFSSLGAVMVRDELGISAPFIAGLAAFAVFAASAVAQLALARLPAASMLTTGVVLFPAGLALTALSLFHPVLALFLVAAALTGAGAGLLFKVSVGQSVAAALPASRAGVLAVFFAIAYAGMGLPSIGFSLAARQFGLRPSMIGFAAALSLGALIAVRASHRLAARADT</sequence>
<evidence type="ECO:0000313" key="10">
    <source>
        <dbReference type="Proteomes" id="UP000660265"/>
    </source>
</evidence>
<evidence type="ECO:0000256" key="7">
    <source>
        <dbReference type="SAM" id="Phobius"/>
    </source>
</evidence>
<keyword evidence="10" id="KW-1185">Reference proteome</keyword>
<dbReference type="PANTHER" id="PTHR23517">
    <property type="entry name" value="RESISTANCE PROTEIN MDTM, PUTATIVE-RELATED-RELATED"/>
    <property type="match status" value="1"/>
</dbReference>
<proteinExistence type="predicted"/>
<evidence type="ECO:0000256" key="1">
    <source>
        <dbReference type="ARBA" id="ARBA00004651"/>
    </source>
</evidence>
<keyword evidence="2" id="KW-0813">Transport</keyword>
<evidence type="ECO:0000256" key="3">
    <source>
        <dbReference type="ARBA" id="ARBA00022475"/>
    </source>
</evidence>
<keyword evidence="3" id="KW-1003">Cell membrane</keyword>
<evidence type="ECO:0000313" key="9">
    <source>
        <dbReference type="EMBL" id="GGK30775.1"/>
    </source>
</evidence>
<evidence type="ECO:0000259" key="8">
    <source>
        <dbReference type="PROSITE" id="PS50850"/>
    </source>
</evidence>
<feature type="transmembrane region" description="Helical" evidence="7">
    <location>
        <begin position="289"/>
        <end position="311"/>
    </location>
</feature>